<dbReference type="Gene3D" id="3.30.1120.10">
    <property type="match status" value="1"/>
</dbReference>
<sequence>MTVVSHIFKRAVGRAVIALLVCLAVLGCVAQKKLSESQEKREAQTPNIVFIFADDLGFGDIGANGNTRFNTPNLDRLAKQGTNFQQFTVASPVCSPSRAAVLTGQFPDRHLIFQHFNTVEHHQRNGMPDWLDPKAPSIARVLQDTGYVTGHFGKWHLTNRPIPDAPEPEAYGFDHYAVFNGPGPQTDAVAVFSDALDFIDAHKDQAFFLNLWIHETHTPHYPDPAQVKAYAHMDEQAQIYAATVSSADDGVGQVMDRLDALGLRENTIIIFSSDNGPEVTADESERYLTTDPDAAVEGRDPLGRYFSVGTTAGLRGKKRDLYEGGIRVPFLVSWPGVVPQGAVDAQSVLNAVDLFPTFAGIAQAELPSGYQPDGQNVLPALRGAAFERQKPLFWQRLGPASEDGAPRQVWAAMRDGKWKYIRQVDGSVLLFNVEQDPYEEINLANDYPDIAEAMSAEFAVWQSTLPSDLPKAAISKERNSR</sequence>
<evidence type="ECO:0000313" key="6">
    <source>
        <dbReference type="EMBL" id="GGD11595.1"/>
    </source>
</evidence>
<dbReference type="Gene3D" id="3.40.720.10">
    <property type="entry name" value="Alkaline Phosphatase, subunit A"/>
    <property type="match status" value="1"/>
</dbReference>
<dbReference type="GO" id="GO:0004065">
    <property type="term" value="F:arylsulfatase activity"/>
    <property type="evidence" value="ECO:0007669"/>
    <property type="project" value="TreeGrafter"/>
</dbReference>
<evidence type="ECO:0000313" key="7">
    <source>
        <dbReference type="Proteomes" id="UP000613582"/>
    </source>
</evidence>
<reference evidence="6" key="2">
    <citation type="submission" date="2020-09" db="EMBL/GenBank/DDBJ databases">
        <authorList>
            <person name="Sun Q."/>
            <person name="Zhou Y."/>
        </authorList>
    </citation>
    <scope>NUCLEOTIDE SEQUENCE</scope>
    <source>
        <strain evidence="6">CGMCC 1.12921</strain>
    </source>
</reference>
<dbReference type="PANTHER" id="PTHR42693:SF53">
    <property type="entry name" value="ENDO-4-O-SULFATASE"/>
    <property type="match status" value="1"/>
</dbReference>
<dbReference type="SUPFAM" id="SSF53649">
    <property type="entry name" value="Alkaline phosphatase-like"/>
    <property type="match status" value="1"/>
</dbReference>
<feature type="domain" description="Sulfatase N-terminal" evidence="5">
    <location>
        <begin position="46"/>
        <end position="363"/>
    </location>
</feature>
<dbReference type="PROSITE" id="PS00523">
    <property type="entry name" value="SULFATASE_1"/>
    <property type="match status" value="1"/>
</dbReference>
<dbReference type="EMBL" id="BMGH01000001">
    <property type="protein sequence ID" value="GGD11595.1"/>
    <property type="molecule type" value="Genomic_DNA"/>
</dbReference>
<protein>
    <submittedName>
        <fullName evidence="6">N-acetylgalactosamine-6-sulfatase</fullName>
    </submittedName>
</protein>
<dbReference type="AlphaFoldDB" id="A0A8J2Y3Y6"/>
<accession>A0A8J2Y3Y6</accession>
<evidence type="ECO:0000259" key="5">
    <source>
        <dbReference type="Pfam" id="PF00884"/>
    </source>
</evidence>
<dbReference type="Proteomes" id="UP000613582">
    <property type="component" value="Unassembled WGS sequence"/>
</dbReference>
<dbReference type="InterPro" id="IPR050738">
    <property type="entry name" value="Sulfatase"/>
</dbReference>
<organism evidence="6 7">
    <name type="scientific">Aquisalinus flavus</name>
    <dbReference type="NCBI Taxonomy" id="1526572"/>
    <lineage>
        <taxon>Bacteria</taxon>
        <taxon>Pseudomonadati</taxon>
        <taxon>Pseudomonadota</taxon>
        <taxon>Alphaproteobacteria</taxon>
        <taxon>Parvularculales</taxon>
        <taxon>Parvularculaceae</taxon>
        <taxon>Aquisalinus</taxon>
    </lineage>
</organism>
<keyword evidence="3" id="KW-0378">Hydrolase</keyword>
<evidence type="ECO:0000256" key="1">
    <source>
        <dbReference type="ARBA" id="ARBA00008779"/>
    </source>
</evidence>
<dbReference type="Pfam" id="PF00884">
    <property type="entry name" value="Sulfatase"/>
    <property type="match status" value="1"/>
</dbReference>
<keyword evidence="2" id="KW-0479">Metal-binding</keyword>
<reference evidence="6" key="1">
    <citation type="journal article" date="2014" name="Int. J. Syst. Evol. Microbiol.">
        <title>Complete genome sequence of Corynebacterium casei LMG S-19264T (=DSM 44701T), isolated from a smear-ripened cheese.</title>
        <authorList>
            <consortium name="US DOE Joint Genome Institute (JGI-PGF)"/>
            <person name="Walter F."/>
            <person name="Albersmeier A."/>
            <person name="Kalinowski J."/>
            <person name="Ruckert C."/>
        </authorList>
    </citation>
    <scope>NUCLEOTIDE SEQUENCE</scope>
    <source>
        <strain evidence="6">CGMCC 1.12921</strain>
    </source>
</reference>
<dbReference type="InterPro" id="IPR024607">
    <property type="entry name" value="Sulfatase_CS"/>
</dbReference>
<name>A0A8J2Y3Y6_9PROT</name>
<dbReference type="InterPro" id="IPR017850">
    <property type="entry name" value="Alkaline_phosphatase_core_sf"/>
</dbReference>
<keyword evidence="7" id="KW-1185">Reference proteome</keyword>
<keyword evidence="4" id="KW-0106">Calcium</keyword>
<gene>
    <name evidence="6" type="ORF">GCM10011342_20510</name>
</gene>
<comment type="similarity">
    <text evidence="1">Belongs to the sulfatase family.</text>
</comment>
<dbReference type="InterPro" id="IPR000917">
    <property type="entry name" value="Sulfatase_N"/>
</dbReference>
<dbReference type="PANTHER" id="PTHR42693">
    <property type="entry name" value="ARYLSULFATASE FAMILY MEMBER"/>
    <property type="match status" value="1"/>
</dbReference>
<evidence type="ECO:0000256" key="3">
    <source>
        <dbReference type="ARBA" id="ARBA00022801"/>
    </source>
</evidence>
<evidence type="ECO:0000256" key="2">
    <source>
        <dbReference type="ARBA" id="ARBA00022723"/>
    </source>
</evidence>
<dbReference type="GO" id="GO:0046872">
    <property type="term" value="F:metal ion binding"/>
    <property type="evidence" value="ECO:0007669"/>
    <property type="project" value="UniProtKB-KW"/>
</dbReference>
<dbReference type="RefSeq" id="WP_188158510.1">
    <property type="nucleotide sequence ID" value="NZ_BMGH01000001.1"/>
</dbReference>
<comment type="caution">
    <text evidence="6">The sequence shown here is derived from an EMBL/GenBank/DDBJ whole genome shotgun (WGS) entry which is preliminary data.</text>
</comment>
<evidence type="ECO:0000256" key="4">
    <source>
        <dbReference type="ARBA" id="ARBA00022837"/>
    </source>
</evidence>
<proteinExistence type="inferred from homology"/>